<organism evidence="2 3">
    <name type="scientific">Edaphochlamys debaryana</name>
    <dbReference type="NCBI Taxonomy" id="47281"/>
    <lineage>
        <taxon>Eukaryota</taxon>
        <taxon>Viridiplantae</taxon>
        <taxon>Chlorophyta</taxon>
        <taxon>core chlorophytes</taxon>
        <taxon>Chlorophyceae</taxon>
        <taxon>CS clade</taxon>
        <taxon>Chlamydomonadales</taxon>
        <taxon>Chlamydomonadales incertae sedis</taxon>
        <taxon>Edaphochlamys</taxon>
    </lineage>
</organism>
<name>A0A836C4I4_9CHLO</name>
<dbReference type="Proteomes" id="UP000612055">
    <property type="component" value="Unassembled WGS sequence"/>
</dbReference>
<protein>
    <recommendedName>
        <fullName evidence="1">CHRD domain-containing protein</fullName>
    </recommendedName>
</protein>
<comment type="caution">
    <text evidence="2">The sequence shown here is derived from an EMBL/GenBank/DDBJ whole genome shotgun (WGS) entry which is preliminary data.</text>
</comment>
<dbReference type="OrthoDB" id="531569at2759"/>
<keyword evidence="3" id="KW-1185">Reference proteome</keyword>
<dbReference type="Pfam" id="PF07452">
    <property type="entry name" value="CHRD"/>
    <property type="match status" value="1"/>
</dbReference>
<evidence type="ECO:0000259" key="1">
    <source>
        <dbReference type="Pfam" id="PF07452"/>
    </source>
</evidence>
<evidence type="ECO:0000313" key="3">
    <source>
        <dbReference type="Proteomes" id="UP000612055"/>
    </source>
</evidence>
<dbReference type="AlphaFoldDB" id="A0A836C4I4"/>
<dbReference type="InterPro" id="IPR010895">
    <property type="entry name" value="CHRD"/>
</dbReference>
<evidence type="ECO:0000313" key="2">
    <source>
        <dbReference type="EMBL" id="KAG2498804.1"/>
    </source>
</evidence>
<proteinExistence type="predicted"/>
<reference evidence="2" key="1">
    <citation type="journal article" date="2020" name="bioRxiv">
        <title>Comparative genomics of Chlamydomonas.</title>
        <authorList>
            <person name="Craig R.J."/>
            <person name="Hasan A.R."/>
            <person name="Ness R.W."/>
            <person name="Keightley P.D."/>
        </authorList>
    </citation>
    <scope>NUCLEOTIDE SEQUENCE</scope>
    <source>
        <strain evidence="2">CCAP 11/70</strain>
    </source>
</reference>
<gene>
    <name evidence="2" type="ORF">HYH03_002998</name>
</gene>
<accession>A0A836C4I4</accession>
<sequence length="109" mass="11948">MSNGTGFTRLWANASMGRIDVALTGITMSHIHFAMGIRRNLVPFAGGMLNPTMNYVGGTNWFTVWFTSANTNITALKLEIKGNTSYVNVHTVKYPGGEIQAYLKCRAVC</sequence>
<feature type="domain" description="CHRD" evidence="1">
    <location>
        <begin position="3"/>
        <end position="100"/>
    </location>
</feature>
<dbReference type="EMBL" id="JAEHOE010000008">
    <property type="protein sequence ID" value="KAG2498804.1"/>
    <property type="molecule type" value="Genomic_DNA"/>
</dbReference>